<dbReference type="AlphaFoldDB" id="A0AA37PFX3"/>
<gene>
    <name evidence="4" type="ORF">ColSpa_11747</name>
</gene>
<evidence type="ECO:0000256" key="3">
    <source>
        <dbReference type="SAM" id="MobiDB-lite"/>
    </source>
</evidence>
<dbReference type="GO" id="GO:1905786">
    <property type="term" value="P:positive regulation of anaphase-promoting complex-dependent catabolic process"/>
    <property type="evidence" value="ECO:0007669"/>
    <property type="project" value="TreeGrafter"/>
</dbReference>
<dbReference type="Proteomes" id="UP001055115">
    <property type="component" value="Unassembled WGS sequence"/>
</dbReference>
<feature type="compositionally biased region" description="Basic and acidic residues" evidence="3">
    <location>
        <begin position="75"/>
        <end position="86"/>
    </location>
</feature>
<dbReference type="Gene3D" id="2.130.10.10">
    <property type="entry name" value="YVTN repeat-like/Quinoprotein amine dehydrogenase"/>
    <property type="match status" value="1"/>
</dbReference>
<feature type="compositionally biased region" description="Pro residues" evidence="3">
    <location>
        <begin position="24"/>
        <end position="33"/>
    </location>
</feature>
<dbReference type="PANTHER" id="PTHR19918">
    <property type="entry name" value="CELL DIVISION CYCLE 20 CDC20 FIZZY -RELATED"/>
    <property type="match status" value="1"/>
</dbReference>
<feature type="region of interest" description="Disordered" evidence="3">
    <location>
        <begin position="1"/>
        <end position="86"/>
    </location>
</feature>
<keyword evidence="1" id="KW-0853">WD repeat</keyword>
<sequence>MHRYIPYRDSETPLSDKIRLKALRPPPSPPSSPPLSMRPIISVGRPSVLAPVTPEPPVRARAGGRRVSTRFFGPRPKEEDDQRRHEGRLADALKIDQTAKVLQIGLPSPSSSPSRSRPTLETVRTLGSNLPSGPYRVLQAPELEDDYYRSLLAYSPTCKCLAVALGNTVYKWSEQHDPQPVYRAPRQRQNSLTSLSFSSEEGGKAILAFGRKDGFFGLLSFIDEILPRF</sequence>
<comment type="caution">
    <text evidence="4">The sequence shown here is derived from an EMBL/GenBank/DDBJ whole genome shotgun (WGS) entry which is preliminary data.</text>
</comment>
<dbReference type="GO" id="GO:0031145">
    <property type="term" value="P:anaphase-promoting complex-dependent catabolic process"/>
    <property type="evidence" value="ECO:0007669"/>
    <property type="project" value="TreeGrafter"/>
</dbReference>
<dbReference type="InterPro" id="IPR015943">
    <property type="entry name" value="WD40/YVTN_repeat-like_dom_sf"/>
</dbReference>
<dbReference type="GO" id="GO:0005680">
    <property type="term" value="C:anaphase-promoting complex"/>
    <property type="evidence" value="ECO:0007669"/>
    <property type="project" value="TreeGrafter"/>
</dbReference>
<feature type="compositionally biased region" description="Basic and acidic residues" evidence="3">
    <location>
        <begin position="1"/>
        <end position="19"/>
    </location>
</feature>
<accession>A0AA37PFX3</accession>
<evidence type="ECO:0000256" key="2">
    <source>
        <dbReference type="ARBA" id="ARBA00022737"/>
    </source>
</evidence>
<dbReference type="InterPro" id="IPR033010">
    <property type="entry name" value="Cdc20/Fizzy"/>
</dbReference>
<dbReference type="RefSeq" id="XP_049133916.1">
    <property type="nucleotide sequence ID" value="XM_049277959.1"/>
</dbReference>
<dbReference type="GO" id="GO:1990757">
    <property type="term" value="F:ubiquitin ligase activator activity"/>
    <property type="evidence" value="ECO:0007669"/>
    <property type="project" value="TreeGrafter"/>
</dbReference>
<keyword evidence="5" id="KW-1185">Reference proteome</keyword>
<dbReference type="PANTHER" id="PTHR19918:SF5">
    <property type="entry name" value="MEIOSIS-SPECIFIC APC_C ACTIVATOR PROTEIN AMA1"/>
    <property type="match status" value="1"/>
</dbReference>
<reference evidence="4 5" key="1">
    <citation type="submission" date="2022-03" db="EMBL/GenBank/DDBJ databases">
        <title>Genome data of Colletotrichum spp.</title>
        <authorList>
            <person name="Utami Y.D."/>
            <person name="Hiruma K."/>
        </authorList>
    </citation>
    <scope>NUCLEOTIDE SEQUENCE [LARGE SCALE GENOMIC DNA]</scope>
    <source>
        <strain evidence="4 5">MAFF 239500</strain>
    </source>
</reference>
<proteinExistence type="predicted"/>
<evidence type="ECO:0000313" key="4">
    <source>
        <dbReference type="EMBL" id="GKT51566.1"/>
    </source>
</evidence>
<evidence type="ECO:0000313" key="5">
    <source>
        <dbReference type="Proteomes" id="UP001055115"/>
    </source>
</evidence>
<dbReference type="EMBL" id="BQXU01000050">
    <property type="protein sequence ID" value="GKT51566.1"/>
    <property type="molecule type" value="Genomic_DNA"/>
</dbReference>
<keyword evidence="2" id="KW-0677">Repeat</keyword>
<dbReference type="GO" id="GO:0010997">
    <property type="term" value="F:anaphase-promoting complex binding"/>
    <property type="evidence" value="ECO:0007669"/>
    <property type="project" value="InterPro"/>
</dbReference>
<protein>
    <submittedName>
        <fullName evidence="4">WD repeat-containing protein</fullName>
    </submittedName>
</protein>
<dbReference type="GeneID" id="73332549"/>
<organism evidence="4 5">
    <name type="scientific">Colletotrichum spaethianum</name>
    <dbReference type="NCBI Taxonomy" id="700344"/>
    <lineage>
        <taxon>Eukaryota</taxon>
        <taxon>Fungi</taxon>
        <taxon>Dikarya</taxon>
        <taxon>Ascomycota</taxon>
        <taxon>Pezizomycotina</taxon>
        <taxon>Sordariomycetes</taxon>
        <taxon>Hypocreomycetidae</taxon>
        <taxon>Glomerellales</taxon>
        <taxon>Glomerellaceae</taxon>
        <taxon>Colletotrichum</taxon>
        <taxon>Colletotrichum spaethianum species complex</taxon>
    </lineage>
</organism>
<name>A0AA37PFX3_9PEZI</name>
<evidence type="ECO:0000256" key="1">
    <source>
        <dbReference type="ARBA" id="ARBA00022574"/>
    </source>
</evidence>